<proteinExistence type="predicted"/>
<evidence type="ECO:0000256" key="1">
    <source>
        <dbReference type="SAM" id="Phobius"/>
    </source>
</evidence>
<evidence type="ECO:0000313" key="2">
    <source>
        <dbReference type="EMBL" id="PTN03813.1"/>
    </source>
</evidence>
<gene>
    <name evidence="2" type="ORF">C8N32_1016</name>
</gene>
<dbReference type="OrthoDB" id="7362481at2"/>
<keyword evidence="1" id="KW-0812">Transmembrane</keyword>
<feature type="transmembrane region" description="Helical" evidence="1">
    <location>
        <begin position="86"/>
        <end position="111"/>
    </location>
</feature>
<organism evidence="2 3">
    <name type="scientific">Rhodovulum imhoffii</name>
    <dbReference type="NCBI Taxonomy" id="365340"/>
    <lineage>
        <taxon>Bacteria</taxon>
        <taxon>Pseudomonadati</taxon>
        <taxon>Pseudomonadota</taxon>
        <taxon>Alphaproteobacteria</taxon>
        <taxon>Rhodobacterales</taxon>
        <taxon>Paracoccaceae</taxon>
        <taxon>Rhodovulum</taxon>
    </lineage>
</organism>
<feature type="transmembrane region" description="Helical" evidence="1">
    <location>
        <begin position="53"/>
        <end position="74"/>
    </location>
</feature>
<accession>A0A2T5BW08</accession>
<dbReference type="RefSeq" id="WP_107890429.1">
    <property type="nucleotide sequence ID" value="NZ_NHSI01000038.1"/>
</dbReference>
<keyword evidence="3" id="KW-1185">Reference proteome</keyword>
<dbReference type="Pfam" id="PF17336">
    <property type="entry name" value="DUF5368"/>
    <property type="match status" value="1"/>
</dbReference>
<comment type="caution">
    <text evidence="2">The sequence shown here is derived from an EMBL/GenBank/DDBJ whole genome shotgun (WGS) entry which is preliminary data.</text>
</comment>
<keyword evidence="1" id="KW-0472">Membrane</keyword>
<keyword evidence="1" id="KW-1133">Transmembrane helix</keyword>
<dbReference type="AlphaFoldDB" id="A0A2T5BW08"/>
<reference evidence="2 3" key="1">
    <citation type="submission" date="2018-04" db="EMBL/GenBank/DDBJ databases">
        <title>Genomic Encyclopedia of Archaeal and Bacterial Type Strains, Phase II (KMG-II): from individual species to whole genera.</title>
        <authorList>
            <person name="Goeker M."/>
        </authorList>
    </citation>
    <scope>NUCLEOTIDE SEQUENCE [LARGE SCALE GENOMIC DNA]</scope>
    <source>
        <strain evidence="2 3">DSM 18064</strain>
    </source>
</reference>
<sequence length="119" mass="12865">MKDLTLETLLAVFEEMFGPLLFWAMVAVAAIITITFVFVLIRDRSLEGRTLVRAELSAPIGALAAIWFVQFMTNSGYSDVGGPVDLFVLLLTGVAGAVGLTILVYTVLALLPGKHPRQN</sequence>
<dbReference type="Proteomes" id="UP000243859">
    <property type="component" value="Unassembled WGS sequence"/>
</dbReference>
<evidence type="ECO:0000313" key="3">
    <source>
        <dbReference type="Proteomes" id="UP000243859"/>
    </source>
</evidence>
<protein>
    <submittedName>
        <fullName evidence="2">Uncharacterized protein</fullName>
    </submittedName>
</protein>
<dbReference type="EMBL" id="QAAA01000001">
    <property type="protein sequence ID" value="PTN03813.1"/>
    <property type="molecule type" value="Genomic_DNA"/>
</dbReference>
<feature type="transmembrane region" description="Helical" evidence="1">
    <location>
        <begin position="20"/>
        <end position="41"/>
    </location>
</feature>
<dbReference type="InterPro" id="IPR035308">
    <property type="entry name" value="DUF5368"/>
</dbReference>
<name>A0A2T5BW08_9RHOB</name>